<comment type="similarity">
    <text evidence="2">Belongs to the diacylglycerol/lipid kinase family.</text>
</comment>
<dbReference type="Pfam" id="PF00781">
    <property type="entry name" value="DAGK_cat"/>
    <property type="match status" value="1"/>
</dbReference>
<keyword evidence="4" id="KW-0547">Nucleotide-binding</keyword>
<comment type="caution">
    <text evidence="11">The sequence shown here is derived from an EMBL/GenBank/DDBJ whole genome shotgun (WGS) entry which is preliminary data.</text>
</comment>
<dbReference type="Gene3D" id="2.60.200.40">
    <property type="match status" value="1"/>
</dbReference>
<evidence type="ECO:0000313" key="13">
    <source>
        <dbReference type="Proteomes" id="UP000553957"/>
    </source>
</evidence>
<accession>A0A7Y4NZN3</accession>
<comment type="cofactor">
    <cofactor evidence="1">
        <name>Mg(2+)</name>
        <dbReference type="ChEBI" id="CHEBI:18420"/>
    </cofactor>
</comment>
<evidence type="ECO:0000313" key="11">
    <source>
        <dbReference type="EMBL" id="NOL40310.1"/>
    </source>
</evidence>
<evidence type="ECO:0000259" key="9">
    <source>
        <dbReference type="PROSITE" id="PS50146"/>
    </source>
</evidence>
<evidence type="ECO:0000256" key="1">
    <source>
        <dbReference type="ARBA" id="ARBA00001946"/>
    </source>
</evidence>
<dbReference type="InterPro" id="IPR045540">
    <property type="entry name" value="YegS/DAGK_C"/>
</dbReference>
<evidence type="ECO:0000256" key="8">
    <source>
        <dbReference type="ARBA" id="ARBA00023264"/>
    </source>
</evidence>
<dbReference type="Proteomes" id="UP000553957">
    <property type="component" value="Unassembled WGS sequence"/>
</dbReference>
<name>A0A7Y4NZN3_9ACTN</name>
<dbReference type="Proteomes" id="UP000534306">
    <property type="component" value="Unassembled WGS sequence"/>
</dbReference>
<dbReference type="EMBL" id="JACHKF010000001">
    <property type="protein sequence ID" value="MBB6569865.1"/>
    <property type="molecule type" value="Genomic_DNA"/>
</dbReference>
<dbReference type="GO" id="GO:0005524">
    <property type="term" value="F:ATP binding"/>
    <property type="evidence" value="ECO:0007669"/>
    <property type="project" value="UniProtKB-KW"/>
</dbReference>
<dbReference type="PROSITE" id="PS50146">
    <property type="entry name" value="DAGK"/>
    <property type="match status" value="1"/>
</dbReference>
<organism evidence="11 12">
    <name type="scientific">Kribbella sandramycini</name>
    <dbReference type="NCBI Taxonomy" id="60450"/>
    <lineage>
        <taxon>Bacteria</taxon>
        <taxon>Bacillati</taxon>
        <taxon>Actinomycetota</taxon>
        <taxon>Actinomycetes</taxon>
        <taxon>Propionibacteriales</taxon>
        <taxon>Kribbellaceae</taxon>
        <taxon>Kribbella</taxon>
    </lineage>
</organism>
<keyword evidence="5 11" id="KW-0418">Kinase</keyword>
<keyword evidence="7" id="KW-0444">Lipid biosynthesis</keyword>
<proteinExistence type="inferred from homology"/>
<evidence type="ECO:0000256" key="6">
    <source>
        <dbReference type="ARBA" id="ARBA00022840"/>
    </source>
</evidence>
<reference evidence="10 13" key="2">
    <citation type="submission" date="2020-08" db="EMBL/GenBank/DDBJ databases">
        <title>Sequencing the genomes of 1000 actinobacteria strains.</title>
        <authorList>
            <person name="Klenk H.-P."/>
        </authorList>
    </citation>
    <scope>NUCLEOTIDE SEQUENCE [LARGE SCALE GENOMIC DNA]</scope>
    <source>
        <strain evidence="10 13">DSM 15626</strain>
    </source>
</reference>
<evidence type="ECO:0000256" key="7">
    <source>
        <dbReference type="ARBA" id="ARBA00023209"/>
    </source>
</evidence>
<evidence type="ECO:0000256" key="5">
    <source>
        <dbReference type="ARBA" id="ARBA00022777"/>
    </source>
</evidence>
<gene>
    <name evidence="10" type="ORF">HNR71_005502</name>
    <name evidence="11" type="ORF">HPO96_08645</name>
</gene>
<keyword evidence="7" id="KW-0594">Phospholipid biosynthesis</keyword>
<dbReference type="EMBL" id="JABJRC010000002">
    <property type="protein sequence ID" value="NOL40310.1"/>
    <property type="molecule type" value="Genomic_DNA"/>
</dbReference>
<dbReference type="RefSeq" id="WP_171672743.1">
    <property type="nucleotide sequence ID" value="NZ_BAAAGT010000002.1"/>
</dbReference>
<dbReference type="InterPro" id="IPR016064">
    <property type="entry name" value="NAD/diacylglycerol_kinase_sf"/>
</dbReference>
<protein>
    <submittedName>
        <fullName evidence="11">Diacylglycerol kinase family lipid kinase</fullName>
    </submittedName>
    <submittedName>
        <fullName evidence="10">YegS/Rv2252/BmrU family lipid kinase</fullName>
    </submittedName>
</protein>
<keyword evidence="7" id="KW-0443">Lipid metabolism</keyword>
<dbReference type="InterPro" id="IPR001206">
    <property type="entry name" value="Diacylglycerol_kinase_cat_dom"/>
</dbReference>
<evidence type="ECO:0000256" key="2">
    <source>
        <dbReference type="ARBA" id="ARBA00005983"/>
    </source>
</evidence>
<evidence type="ECO:0000256" key="3">
    <source>
        <dbReference type="ARBA" id="ARBA00022679"/>
    </source>
</evidence>
<sequence length="303" mass="32164">MGSKRVAVVVNPVKVGDVEQLRAAVTAAVGERGYGEPVWMETTVDDPGQGMARQAVDEGVDLVIVAGGDGTVRVVCVELANTGIPLVILPAGTGNLLARNLGIPLTVDVALTELLDGADRTIDLADVEGDELPADRFTVMAGLGLDAAIIEDAPDPVKKRIGWAAYAVALARNLNQSAVKVSITVDDRKPFVRHARTVVIGNVGTLTADIALIPDARPDDGLIDVVVLSPNRLSHWPRVVWRILSRSDVRDPHIHRRAGRRITVTAAEPMRRQLDGDPTTPGRTLTAVVAPNALTVRSPKTEA</sequence>
<dbReference type="PANTHER" id="PTHR12358">
    <property type="entry name" value="SPHINGOSINE KINASE"/>
    <property type="match status" value="1"/>
</dbReference>
<evidence type="ECO:0000313" key="12">
    <source>
        <dbReference type="Proteomes" id="UP000534306"/>
    </source>
</evidence>
<evidence type="ECO:0000313" key="10">
    <source>
        <dbReference type="EMBL" id="MBB6569865.1"/>
    </source>
</evidence>
<evidence type="ECO:0000256" key="4">
    <source>
        <dbReference type="ARBA" id="ARBA00022741"/>
    </source>
</evidence>
<dbReference type="PANTHER" id="PTHR12358:SF54">
    <property type="entry name" value="SPHINGOSINE KINASE RELATED PROTEIN"/>
    <property type="match status" value="1"/>
</dbReference>
<dbReference type="SUPFAM" id="SSF111331">
    <property type="entry name" value="NAD kinase/diacylglycerol kinase-like"/>
    <property type="match status" value="1"/>
</dbReference>
<dbReference type="GO" id="GO:0008654">
    <property type="term" value="P:phospholipid biosynthetic process"/>
    <property type="evidence" value="ECO:0007669"/>
    <property type="project" value="UniProtKB-KW"/>
</dbReference>
<dbReference type="GO" id="GO:0016301">
    <property type="term" value="F:kinase activity"/>
    <property type="evidence" value="ECO:0007669"/>
    <property type="project" value="UniProtKB-KW"/>
</dbReference>
<reference evidence="11 12" key="1">
    <citation type="submission" date="2020-05" db="EMBL/GenBank/DDBJ databases">
        <title>Genome sequence of Kribbella sandramycini ATCC 39419.</title>
        <authorList>
            <person name="Maclea K.S."/>
            <person name="Fair J.L."/>
        </authorList>
    </citation>
    <scope>NUCLEOTIDE SEQUENCE [LARGE SCALE GENOMIC DNA]</scope>
    <source>
        <strain evidence="11 12">ATCC 39419</strain>
    </source>
</reference>
<dbReference type="Gene3D" id="3.40.50.10330">
    <property type="entry name" value="Probable inorganic polyphosphate/atp-NAD kinase, domain 1"/>
    <property type="match status" value="1"/>
</dbReference>
<dbReference type="Pfam" id="PF19279">
    <property type="entry name" value="YegS_C"/>
    <property type="match status" value="1"/>
</dbReference>
<keyword evidence="3" id="KW-0808">Transferase</keyword>
<keyword evidence="12" id="KW-1185">Reference proteome</keyword>
<dbReference type="AlphaFoldDB" id="A0A7Y4NZN3"/>
<dbReference type="InterPro" id="IPR017438">
    <property type="entry name" value="ATP-NAD_kinase_N"/>
</dbReference>
<keyword evidence="8" id="KW-1208">Phospholipid metabolism</keyword>
<keyword evidence="6" id="KW-0067">ATP-binding</keyword>
<feature type="domain" description="DAGKc" evidence="9">
    <location>
        <begin position="1"/>
        <end position="131"/>
    </location>
</feature>
<dbReference type="InterPro" id="IPR050187">
    <property type="entry name" value="Lipid_Phosphate_FormReg"/>
</dbReference>
<dbReference type="SMART" id="SM00046">
    <property type="entry name" value="DAGKc"/>
    <property type="match status" value="1"/>
</dbReference>